<protein>
    <submittedName>
        <fullName evidence="5">TonB-linked outer membrane protein, SusC/RagA family</fullName>
    </submittedName>
</protein>
<evidence type="ECO:0000313" key="5">
    <source>
        <dbReference type="EMBL" id="SFV30828.1"/>
    </source>
</evidence>
<keyword evidence="3" id="KW-0998">Cell outer membrane</keyword>
<dbReference type="InterPro" id="IPR036942">
    <property type="entry name" value="Beta-barrel_TonB_sf"/>
</dbReference>
<dbReference type="RefSeq" id="WP_245759893.1">
    <property type="nucleotide sequence ID" value="NZ_FPCJ01000001.1"/>
</dbReference>
<proteinExistence type="predicted"/>
<dbReference type="SUPFAM" id="SSF49464">
    <property type="entry name" value="Carboxypeptidase regulatory domain-like"/>
    <property type="match status" value="1"/>
</dbReference>
<dbReference type="SUPFAM" id="SSF56935">
    <property type="entry name" value="Porins"/>
    <property type="match status" value="1"/>
</dbReference>
<gene>
    <name evidence="5" type="ORF">SAMN05660895_0901</name>
</gene>
<organism evidence="5 6">
    <name type="scientific">Thermoflavifilum thermophilum</name>
    <dbReference type="NCBI Taxonomy" id="1393122"/>
    <lineage>
        <taxon>Bacteria</taxon>
        <taxon>Pseudomonadati</taxon>
        <taxon>Bacteroidota</taxon>
        <taxon>Chitinophagia</taxon>
        <taxon>Chitinophagales</taxon>
        <taxon>Chitinophagaceae</taxon>
        <taxon>Thermoflavifilum</taxon>
    </lineage>
</organism>
<name>A0A1I7N844_9BACT</name>
<accession>A0A1I7N844</accession>
<evidence type="ECO:0000256" key="3">
    <source>
        <dbReference type="ARBA" id="ARBA00023237"/>
    </source>
</evidence>
<dbReference type="Pfam" id="PF07715">
    <property type="entry name" value="Plug"/>
    <property type="match status" value="1"/>
</dbReference>
<evidence type="ECO:0000256" key="1">
    <source>
        <dbReference type="ARBA" id="ARBA00004442"/>
    </source>
</evidence>
<dbReference type="EMBL" id="FPCJ01000001">
    <property type="protein sequence ID" value="SFV30828.1"/>
    <property type="molecule type" value="Genomic_DNA"/>
</dbReference>
<dbReference type="InterPro" id="IPR023997">
    <property type="entry name" value="TonB-dep_OMP_SusC/RagA_CS"/>
</dbReference>
<evidence type="ECO:0000313" key="6">
    <source>
        <dbReference type="Proteomes" id="UP000199537"/>
    </source>
</evidence>
<dbReference type="AlphaFoldDB" id="A0A1I7N844"/>
<keyword evidence="2" id="KW-0472">Membrane</keyword>
<dbReference type="NCBIfam" id="TIGR04057">
    <property type="entry name" value="SusC_RagA_signa"/>
    <property type="match status" value="1"/>
</dbReference>
<dbReference type="InterPro" id="IPR012910">
    <property type="entry name" value="Plug_dom"/>
</dbReference>
<dbReference type="InterPro" id="IPR008969">
    <property type="entry name" value="CarboxyPept-like_regulatory"/>
</dbReference>
<dbReference type="GO" id="GO:0009279">
    <property type="term" value="C:cell outer membrane"/>
    <property type="evidence" value="ECO:0007669"/>
    <property type="project" value="UniProtKB-SubCell"/>
</dbReference>
<dbReference type="Proteomes" id="UP000199537">
    <property type="component" value="Unassembled WGS sequence"/>
</dbReference>
<comment type="subcellular location">
    <subcellularLocation>
        <location evidence="1">Cell outer membrane</location>
    </subcellularLocation>
</comment>
<dbReference type="Pfam" id="PF13715">
    <property type="entry name" value="CarbopepD_reg_2"/>
    <property type="match status" value="1"/>
</dbReference>
<dbReference type="InterPro" id="IPR037066">
    <property type="entry name" value="Plug_dom_sf"/>
</dbReference>
<sequence>MIQFYLHARKTCICLFAGWMMFISASGQEMISGKVLSSVDQQPVRGASVFSVMTKEGRITGENGQFHLPYVLHDTLVVKFIGFETQRIPVAENKELIIVLKPAQQALDEVVVTALGVRKEVKKIGYAVQEVNGDELVKARDPNPLTGLEGKVAGLSVGPSAEMLRQPTVLLRGNQISLYVVDGVPISSDSWNLNPDDIASISILKGPVAAALYGSRAQYGAILITTKKGLKQKGWQVEVNSTNMFDKGFIAFPRLQNEYGPGENQLYAFADGRGGGLNDNDYDIWGPKFRGQLIPQYDGKYYPDSVFTTVFPGGYVWKGHIQPTPWIARGANNLQRFLRMGFQTNNNISLSATGDAYQLRFSVSQSHQQSIIPNMSLNIINFNTYGSYKLSDRIRIESNVNINRQFSPNFPDVDYGPNSLIYNVAIWTGSDWDVDAPDIRAIWQPGKVGIQQMFAEYQRYHNPWFMVYEWLRGHYKTDIYGYVTAHYVLNPHVNVQVRTQITTYNLFRNEKMPYSAHPYGREQNKGDYREDHRDLFENNTDVQINYDYTIRRKIEISGLVGGSVRLFNYRSTWISTDYLSVPGVYNFSNSLNPIQASNFLADMRVYSAYASSDISLSKYATIGLTGRIDKSSALPPKHNSYFYPSISLSSVLSDYIQLPRNISFFKIRASFATIHGDATSPTIGPAPFNTITQFGANPSGNSLYDYPLGYGNPYLSPYGGPDYSLIQTYSTSKPYNNMTAAYYSSNLYDPNLKTFNRVNFEQGFDIKFINNRLGLSATAFQYIDGPQILQNPISTATGYSYYYLNALKTEKSGYELNITATPVSVSHLFNWDISFNWSTFKEVYLELPPGQTTYNTFFRKGDRVDKFYGSAFVKTKEGLVVYDNSGAPLINPVPQFLGYLNGKYEWGIYNQIRYKQFSLGFQFDGRVGGVTTDYIHNKTMRGGRNIETVQGQLGIARDLDDQHAGDPNWKGAYVGEGVVVANNVPINFDSKTGVITNYDQLKFVPNTTPIQVQPWTTIYYSTSEANLMSKTFTKLREVIISYDFPENWLQRSGIQRLTVSLVGRNLLYFYKDKRFKDVDVDQFNYGTSSTVLQTPTTRRFGFNIQLTF</sequence>
<dbReference type="Gene3D" id="2.40.170.20">
    <property type="entry name" value="TonB-dependent receptor, beta-barrel domain"/>
    <property type="match status" value="1"/>
</dbReference>
<evidence type="ECO:0000259" key="4">
    <source>
        <dbReference type="Pfam" id="PF07715"/>
    </source>
</evidence>
<dbReference type="Gene3D" id="2.170.130.10">
    <property type="entry name" value="TonB-dependent receptor, plug domain"/>
    <property type="match status" value="1"/>
</dbReference>
<feature type="domain" description="TonB-dependent receptor plug" evidence="4">
    <location>
        <begin position="122"/>
        <end position="220"/>
    </location>
</feature>
<reference evidence="6" key="1">
    <citation type="submission" date="2016-10" db="EMBL/GenBank/DDBJ databases">
        <authorList>
            <person name="Varghese N."/>
            <person name="Submissions S."/>
        </authorList>
    </citation>
    <scope>NUCLEOTIDE SEQUENCE [LARGE SCALE GENOMIC DNA]</scope>
    <source>
        <strain evidence="6">DSM 14807</strain>
    </source>
</reference>
<keyword evidence="6" id="KW-1185">Reference proteome</keyword>
<dbReference type="InterPro" id="IPR023996">
    <property type="entry name" value="TonB-dep_OMP_SusC/RagA"/>
</dbReference>
<dbReference type="NCBIfam" id="TIGR04056">
    <property type="entry name" value="OMP_RagA_SusC"/>
    <property type="match status" value="1"/>
</dbReference>
<dbReference type="STRING" id="1393122.SAMN05660895_0901"/>
<evidence type="ECO:0000256" key="2">
    <source>
        <dbReference type="ARBA" id="ARBA00023136"/>
    </source>
</evidence>